<name>A0AAD3CH24_9STRA</name>
<gene>
    <name evidence="2" type="ORF">CTEN210_01967</name>
</gene>
<accession>A0AAD3CH24</accession>
<proteinExistence type="predicted"/>
<dbReference type="AlphaFoldDB" id="A0AAD3CH24"/>
<protein>
    <submittedName>
        <fullName evidence="2">Uncharacterized protein</fullName>
    </submittedName>
</protein>
<evidence type="ECO:0000256" key="1">
    <source>
        <dbReference type="SAM" id="MobiDB-lite"/>
    </source>
</evidence>
<feature type="region of interest" description="Disordered" evidence="1">
    <location>
        <begin position="70"/>
        <end position="96"/>
    </location>
</feature>
<keyword evidence="3" id="KW-1185">Reference proteome</keyword>
<organism evidence="2 3">
    <name type="scientific">Chaetoceros tenuissimus</name>
    <dbReference type="NCBI Taxonomy" id="426638"/>
    <lineage>
        <taxon>Eukaryota</taxon>
        <taxon>Sar</taxon>
        <taxon>Stramenopiles</taxon>
        <taxon>Ochrophyta</taxon>
        <taxon>Bacillariophyta</taxon>
        <taxon>Coscinodiscophyceae</taxon>
        <taxon>Chaetocerotophycidae</taxon>
        <taxon>Chaetocerotales</taxon>
        <taxon>Chaetocerotaceae</taxon>
        <taxon>Chaetoceros</taxon>
    </lineage>
</organism>
<dbReference type="EMBL" id="BLLK01000020">
    <property type="protein sequence ID" value="GFH45493.1"/>
    <property type="molecule type" value="Genomic_DNA"/>
</dbReference>
<comment type="caution">
    <text evidence="2">The sequence shown here is derived from an EMBL/GenBank/DDBJ whole genome shotgun (WGS) entry which is preliminary data.</text>
</comment>
<sequence>MGFIKSWRKRKEKKNKSCNATDVQNQKINLLNDPNLVVLVQEDGSAFTTPGKGLNEEKVYNLKLTGSSCSNSTVAITPPESPASDEKSVRSSLTPSNSVGKTVQFAAKDTVITVPSEPSTCDSPNGRHDIHEHFNNGILYDYDDESVFTYDDSTVATNKTNSSDSSMQYLWKYLTCSAMTTSIFDRREQCLDDDLTIDSDLMTEMSNLTDKTGNLSTTLGNDLEKSLQSDGSLFPKRIS</sequence>
<evidence type="ECO:0000313" key="2">
    <source>
        <dbReference type="EMBL" id="GFH45493.1"/>
    </source>
</evidence>
<evidence type="ECO:0000313" key="3">
    <source>
        <dbReference type="Proteomes" id="UP001054902"/>
    </source>
</evidence>
<reference evidence="2 3" key="1">
    <citation type="journal article" date="2021" name="Sci. Rep.">
        <title>The genome of the diatom Chaetoceros tenuissimus carries an ancient integrated fragment of an extant virus.</title>
        <authorList>
            <person name="Hongo Y."/>
            <person name="Kimura K."/>
            <person name="Takaki Y."/>
            <person name="Yoshida Y."/>
            <person name="Baba S."/>
            <person name="Kobayashi G."/>
            <person name="Nagasaki K."/>
            <person name="Hano T."/>
            <person name="Tomaru Y."/>
        </authorList>
    </citation>
    <scope>NUCLEOTIDE SEQUENCE [LARGE SCALE GENOMIC DNA]</scope>
    <source>
        <strain evidence="2 3">NIES-3715</strain>
    </source>
</reference>
<dbReference type="Proteomes" id="UP001054902">
    <property type="component" value="Unassembled WGS sequence"/>
</dbReference>